<reference evidence="2 3" key="1">
    <citation type="submission" date="2016-10" db="EMBL/GenBank/DDBJ databases">
        <authorList>
            <person name="Varghese N."/>
            <person name="Submissions S."/>
        </authorList>
    </citation>
    <scope>NUCLEOTIDE SEQUENCE [LARGE SCALE GENOMIC DNA]</scope>
    <source>
        <strain evidence="2 3">NLAE-zl-C196</strain>
    </source>
</reference>
<feature type="chain" id="PRO_5032467744" evidence="1">
    <location>
        <begin position="26"/>
        <end position="190"/>
    </location>
</feature>
<name>A0A1I0F2P6_9FIRM</name>
<evidence type="ECO:0000313" key="2">
    <source>
        <dbReference type="EMBL" id="SET52156.1"/>
    </source>
</evidence>
<dbReference type="RefSeq" id="WP_074662148.1">
    <property type="nucleotide sequence ID" value="NZ_FOIO01000011.1"/>
</dbReference>
<evidence type="ECO:0000256" key="1">
    <source>
        <dbReference type="SAM" id="SignalP"/>
    </source>
</evidence>
<keyword evidence="1" id="KW-0732">Signal</keyword>
<sequence length="190" mass="20956">MRKLFVKSMVTIILAVVLMTLPAYAMPMIGASAPITVKQVSSVEDDGVPDYNHGYITLNYNYLNEQCSLIGYDNYVSGRVAGEVSDVETSMGTTTFVIAMDIGKWQGSEQAIEYYTVSLTPDKSFVTIKDGDLVTVYGEVNTWTDSFGVENGWATVSLPYIDAWQVSVYPAGTSIDTIFDTWHSDDMGKY</sequence>
<feature type="signal peptide" evidence="1">
    <location>
        <begin position="1"/>
        <end position="25"/>
    </location>
</feature>
<dbReference type="Proteomes" id="UP000182121">
    <property type="component" value="Unassembled WGS sequence"/>
</dbReference>
<protein>
    <submittedName>
        <fullName evidence="2">Uncharacterized protein</fullName>
    </submittedName>
</protein>
<comment type="caution">
    <text evidence="2">The sequence shown here is derived from an EMBL/GenBank/DDBJ whole genome shotgun (WGS) entry which is preliminary data.</text>
</comment>
<dbReference type="EMBL" id="FOIO01000011">
    <property type="protein sequence ID" value="SET52156.1"/>
    <property type="molecule type" value="Genomic_DNA"/>
</dbReference>
<organism evidence="2 3">
    <name type="scientific">Enterocloster clostridioformis</name>
    <dbReference type="NCBI Taxonomy" id="1531"/>
    <lineage>
        <taxon>Bacteria</taxon>
        <taxon>Bacillati</taxon>
        <taxon>Bacillota</taxon>
        <taxon>Clostridia</taxon>
        <taxon>Lachnospirales</taxon>
        <taxon>Lachnospiraceae</taxon>
        <taxon>Enterocloster</taxon>
    </lineage>
</organism>
<accession>A0A1I0F2P6</accession>
<proteinExistence type="predicted"/>
<evidence type="ECO:0000313" key="3">
    <source>
        <dbReference type="Proteomes" id="UP000182121"/>
    </source>
</evidence>
<dbReference type="AlphaFoldDB" id="A0A1I0F2P6"/>
<gene>
    <name evidence="2" type="ORF">SAMN05216521_101179</name>
</gene>